<dbReference type="EMBL" id="CDOL01000212">
    <property type="protein sequence ID" value="CEN52754.1"/>
    <property type="molecule type" value="Genomic_DNA"/>
</dbReference>
<accession>A0A0B7IQA5</accession>
<dbReference type="RefSeq" id="WP_042007414.1">
    <property type="nucleotide sequence ID" value="NZ_CDOL01000212.1"/>
</dbReference>
<gene>
    <name evidence="1" type="ORF">CCAND93_290016</name>
</gene>
<name>A0A0B7IQA5_9FLAO</name>
<organism evidence="1 2">
    <name type="scientific">Capnocytophaga canis</name>
    <dbReference type="NCBI Taxonomy" id="1848903"/>
    <lineage>
        <taxon>Bacteria</taxon>
        <taxon>Pseudomonadati</taxon>
        <taxon>Bacteroidota</taxon>
        <taxon>Flavobacteriia</taxon>
        <taxon>Flavobacteriales</taxon>
        <taxon>Flavobacteriaceae</taxon>
        <taxon>Capnocytophaga</taxon>
    </lineage>
</organism>
<reference evidence="1 2" key="1">
    <citation type="submission" date="2015-01" db="EMBL/GenBank/DDBJ databases">
        <authorList>
            <person name="Xiang T."/>
            <person name="Song Y."/>
            <person name="Huang L."/>
            <person name="Wang B."/>
            <person name="Wu P."/>
        </authorList>
    </citation>
    <scope>NUCLEOTIDE SEQUENCE [LARGE SCALE GENOMIC DNA]</scope>
    <source>
        <strain evidence="1 2">CcD93</strain>
    </source>
</reference>
<dbReference type="Proteomes" id="UP000038200">
    <property type="component" value="Unassembled WGS sequence"/>
</dbReference>
<sequence length="128" mass="15353">MNTKSTIRVIYEWLSEFRPDLNKEQKEQLSDKIYEDIKEEIIDLETYPSILVVREYLRLNYSAVAFEIIQEVMKEAPYQNYNLEQIGDIMREIGKNRIIEKYGFNIEALADNEQLKKEIRKVIHTIIH</sequence>
<dbReference type="AlphaFoldDB" id="A0A0B7IQA5"/>
<protein>
    <submittedName>
        <fullName evidence="1">Uncharacterized protein</fullName>
    </submittedName>
</protein>
<evidence type="ECO:0000313" key="2">
    <source>
        <dbReference type="Proteomes" id="UP000038200"/>
    </source>
</evidence>
<evidence type="ECO:0000313" key="1">
    <source>
        <dbReference type="EMBL" id="CEN52754.1"/>
    </source>
</evidence>
<proteinExistence type="predicted"/>